<reference evidence="3 4" key="1">
    <citation type="submission" date="2024-07" db="EMBL/GenBank/DDBJ databases">
        <title>Section-level genome sequencing and comparative genomics of Aspergillus sections Usti and Cavernicolus.</title>
        <authorList>
            <consortium name="Lawrence Berkeley National Laboratory"/>
            <person name="Nybo J.L."/>
            <person name="Vesth T.C."/>
            <person name="Theobald S."/>
            <person name="Frisvad J.C."/>
            <person name="Larsen T.O."/>
            <person name="Kjaerboelling I."/>
            <person name="Rothschild-Mancinelli K."/>
            <person name="Lyhne E.K."/>
            <person name="Kogle M.E."/>
            <person name="Barry K."/>
            <person name="Clum A."/>
            <person name="Na H."/>
            <person name="Ledsgaard L."/>
            <person name="Lin J."/>
            <person name="Lipzen A."/>
            <person name="Kuo A."/>
            <person name="Riley R."/>
            <person name="Mondo S."/>
            <person name="LaButti K."/>
            <person name="Haridas S."/>
            <person name="Pangalinan J."/>
            <person name="Salamov A.A."/>
            <person name="Simmons B.A."/>
            <person name="Magnuson J.K."/>
            <person name="Chen J."/>
            <person name="Drula E."/>
            <person name="Henrissat B."/>
            <person name="Wiebenga A."/>
            <person name="Lubbers R.J."/>
            <person name="Gomes A.C."/>
            <person name="Makela M.R."/>
            <person name="Stajich J."/>
            <person name="Grigoriev I.V."/>
            <person name="Mortensen U.H."/>
            <person name="De vries R.P."/>
            <person name="Baker S.E."/>
            <person name="Andersen M.R."/>
        </authorList>
    </citation>
    <scope>NUCLEOTIDE SEQUENCE [LARGE SCALE GENOMIC DNA]</scope>
    <source>
        <strain evidence="3 4">CBS 600.67</strain>
    </source>
</reference>
<dbReference type="InterPro" id="IPR007219">
    <property type="entry name" value="XnlR_reg_dom"/>
</dbReference>
<keyword evidence="1" id="KW-0539">Nucleus</keyword>
<dbReference type="SMART" id="SM00906">
    <property type="entry name" value="Fungal_trans"/>
    <property type="match status" value="1"/>
</dbReference>
<evidence type="ECO:0000313" key="4">
    <source>
        <dbReference type="Proteomes" id="UP001610335"/>
    </source>
</evidence>
<feature type="domain" description="Xylanolytic transcriptional activator regulatory" evidence="2">
    <location>
        <begin position="175"/>
        <end position="248"/>
    </location>
</feature>
<keyword evidence="4" id="KW-1185">Reference proteome</keyword>
<organism evidence="3 4">
    <name type="scientific">Aspergillus cavernicola</name>
    <dbReference type="NCBI Taxonomy" id="176166"/>
    <lineage>
        <taxon>Eukaryota</taxon>
        <taxon>Fungi</taxon>
        <taxon>Dikarya</taxon>
        <taxon>Ascomycota</taxon>
        <taxon>Pezizomycotina</taxon>
        <taxon>Eurotiomycetes</taxon>
        <taxon>Eurotiomycetidae</taxon>
        <taxon>Eurotiales</taxon>
        <taxon>Aspergillaceae</taxon>
        <taxon>Aspergillus</taxon>
        <taxon>Aspergillus subgen. Nidulantes</taxon>
    </lineage>
</organism>
<dbReference type="EMBL" id="JBFXLS010000078">
    <property type="protein sequence ID" value="KAL2819294.1"/>
    <property type="molecule type" value="Genomic_DNA"/>
</dbReference>
<evidence type="ECO:0000256" key="1">
    <source>
        <dbReference type="ARBA" id="ARBA00023242"/>
    </source>
</evidence>
<evidence type="ECO:0000259" key="2">
    <source>
        <dbReference type="SMART" id="SM00906"/>
    </source>
</evidence>
<dbReference type="CDD" id="cd12148">
    <property type="entry name" value="fungal_TF_MHR"/>
    <property type="match status" value="1"/>
</dbReference>
<dbReference type="InterPro" id="IPR050987">
    <property type="entry name" value="AtrR-like"/>
</dbReference>
<dbReference type="Pfam" id="PF04082">
    <property type="entry name" value="Fungal_trans"/>
    <property type="match status" value="1"/>
</dbReference>
<proteinExistence type="predicted"/>
<dbReference type="PANTHER" id="PTHR46910">
    <property type="entry name" value="TRANSCRIPTION FACTOR PDR1"/>
    <property type="match status" value="1"/>
</dbReference>
<dbReference type="Proteomes" id="UP001610335">
    <property type="component" value="Unassembled WGS sequence"/>
</dbReference>
<protein>
    <submittedName>
        <fullName evidence="3">Fungal-specific transcription factor domain-containing protein</fullName>
    </submittedName>
</protein>
<evidence type="ECO:0000313" key="3">
    <source>
        <dbReference type="EMBL" id="KAL2819294.1"/>
    </source>
</evidence>
<gene>
    <name evidence="3" type="ORF">BDW59DRAFT_122499</name>
</gene>
<dbReference type="PANTHER" id="PTHR46910:SF12">
    <property type="entry name" value="REGULATORY PROTEIN CAT8"/>
    <property type="match status" value="1"/>
</dbReference>
<comment type="caution">
    <text evidence="3">The sequence shown here is derived from an EMBL/GenBank/DDBJ whole genome shotgun (WGS) entry which is preliminary data.</text>
</comment>
<sequence length="540" mass="60369">MHLTERFPESCYSLYLVQPTNVFDSSPTTGIGGESTRVSLGPMDKEIFECLNRPFSFYTEQLEEFLHQWEAFCPVLTRKQLAEAVYGTVRKVQELASTGDADASSLCILFSIMSINLVGLGTRNRPNASTGFAGRYISLATRLQDSVIARGDVSSLQALVLFAFYHQLTGQSLSLIGLNGVMVRIAQSLGLHRHARRFRMTVAEIELRKRIWWWIYIFDRITAIMHGLPPLISDADVDNDMPSDCRLDDLNVEQLDHPLPGQTTTVFFFVHYATMGKKLSSILDLLYTTTERRQGAVKIERLDGDIRVWSQNLGVGDVGCEAHREHEISTPDGRNKMLPWLRLLINFSIILIHRPGLTFADNTPEFANSLGTCTKASTDILHLISAPEMAQIPDSFCPVGPGLVFQCALMHIYCQCKIKTLDLVGLPSLHDSIGIISKAVDILGKYYQNPQLFISGNLAHGDFYMESISITIKVLKDLMISLHHTKSQLPMLPWSTDIPLPDTSHHSITTSSLYDLNYMTAMDWAQDISDTFGHLPDLGG</sequence>
<accession>A0ABR4HUY2</accession>
<name>A0ABR4HUY2_9EURO</name>